<evidence type="ECO:0000256" key="4">
    <source>
        <dbReference type="ARBA" id="ARBA00022989"/>
    </source>
</evidence>
<keyword evidence="4 6" id="KW-1133">Transmembrane helix</keyword>
<evidence type="ECO:0000313" key="8">
    <source>
        <dbReference type="Proteomes" id="UP000234498"/>
    </source>
</evidence>
<dbReference type="AlphaFoldDB" id="A0A2H1KPC6"/>
<dbReference type="PANTHER" id="PTHR23513">
    <property type="entry name" value="INTEGRAL MEMBRANE EFFLUX PROTEIN-RELATED"/>
    <property type="match status" value="1"/>
</dbReference>
<feature type="transmembrane region" description="Helical" evidence="6">
    <location>
        <begin position="263"/>
        <end position="284"/>
    </location>
</feature>
<feature type="transmembrane region" description="Helical" evidence="6">
    <location>
        <begin position="54"/>
        <end position="76"/>
    </location>
</feature>
<dbReference type="Proteomes" id="UP000234498">
    <property type="component" value="Unassembled WGS sequence"/>
</dbReference>
<feature type="transmembrane region" description="Helical" evidence="6">
    <location>
        <begin position="202"/>
        <end position="225"/>
    </location>
</feature>
<reference evidence="8" key="1">
    <citation type="submission" date="2017-03" db="EMBL/GenBank/DDBJ databases">
        <authorList>
            <person name="Monnet C."/>
        </authorList>
    </citation>
    <scope>NUCLEOTIDE SEQUENCE [LARGE SCALE GENOMIC DNA]</scope>
    <source>
        <strain evidence="8">Mu101</strain>
    </source>
</reference>
<proteinExistence type="predicted"/>
<feature type="transmembrane region" description="Helical" evidence="6">
    <location>
        <begin position="82"/>
        <end position="106"/>
    </location>
</feature>
<dbReference type="InterPro" id="IPR011701">
    <property type="entry name" value="MFS"/>
</dbReference>
<dbReference type="GO" id="GO:0005886">
    <property type="term" value="C:plasma membrane"/>
    <property type="evidence" value="ECO:0007669"/>
    <property type="project" value="UniProtKB-SubCell"/>
</dbReference>
<feature type="transmembrane region" description="Helical" evidence="6">
    <location>
        <begin position="237"/>
        <end position="257"/>
    </location>
</feature>
<keyword evidence="5 6" id="KW-0472">Membrane</keyword>
<dbReference type="Pfam" id="PF07690">
    <property type="entry name" value="MFS_1"/>
    <property type="match status" value="1"/>
</dbReference>
<gene>
    <name evidence="7" type="ORF">BLIN101_03488</name>
</gene>
<dbReference type="PANTHER" id="PTHR23513:SF6">
    <property type="entry name" value="MAJOR FACILITATOR SUPERFAMILY ASSOCIATED DOMAIN-CONTAINING PROTEIN"/>
    <property type="match status" value="1"/>
</dbReference>
<evidence type="ECO:0000313" key="7">
    <source>
        <dbReference type="EMBL" id="SMY01082.1"/>
    </source>
</evidence>
<organism evidence="7 8">
    <name type="scientific">Brevibacterium linens</name>
    <dbReference type="NCBI Taxonomy" id="1703"/>
    <lineage>
        <taxon>Bacteria</taxon>
        <taxon>Bacillati</taxon>
        <taxon>Actinomycetota</taxon>
        <taxon>Actinomycetes</taxon>
        <taxon>Micrococcales</taxon>
        <taxon>Brevibacteriaceae</taxon>
        <taxon>Brevibacterium</taxon>
    </lineage>
</organism>
<dbReference type="CDD" id="cd06173">
    <property type="entry name" value="MFS_MefA_like"/>
    <property type="match status" value="1"/>
</dbReference>
<sequence length="296" mass="30983">MGNQVTTFALSITAVVFLNPSAFEVGLIAALSRSAYLFFGIPAGVWIDQWSRKWVLVGFASLQTIVVASVPVAFAFHNLTVIQLIIMAPLLSISSLFFDVAHTAVLPTLVGRDRVSEANARLSISDNTAGIIAPGAAGALLKIISAPLLYVVSTVASLITACLVSTIKATDPPATSQKRERFWSSMTAGLRYVGTNVVLRTFIITAGTVNLGAGLINAIYPVFILRDLGLTASQMGLAVSIGAVGGIAGSLIGLRLMNLWGEIRTIVVAVCCLAIAFVLAPLTLDPPMRVAGSSRA</sequence>
<evidence type="ECO:0000256" key="2">
    <source>
        <dbReference type="ARBA" id="ARBA00022475"/>
    </source>
</evidence>
<dbReference type="InterPro" id="IPR036259">
    <property type="entry name" value="MFS_trans_sf"/>
</dbReference>
<protein>
    <submittedName>
        <fullName evidence="7">Major Facilitator Superfamily protein</fullName>
    </submittedName>
</protein>
<evidence type="ECO:0000256" key="3">
    <source>
        <dbReference type="ARBA" id="ARBA00022692"/>
    </source>
</evidence>
<dbReference type="Gene3D" id="1.20.1250.20">
    <property type="entry name" value="MFS general substrate transporter like domains"/>
    <property type="match status" value="2"/>
</dbReference>
<keyword evidence="2" id="KW-1003">Cell membrane</keyword>
<evidence type="ECO:0000256" key="6">
    <source>
        <dbReference type="SAM" id="Phobius"/>
    </source>
</evidence>
<evidence type="ECO:0000256" key="1">
    <source>
        <dbReference type="ARBA" id="ARBA00004651"/>
    </source>
</evidence>
<accession>A0A2H1KPC6</accession>
<evidence type="ECO:0000256" key="5">
    <source>
        <dbReference type="ARBA" id="ARBA00023136"/>
    </source>
</evidence>
<name>A0A2H1KPC6_BRELN</name>
<dbReference type="GO" id="GO:0022857">
    <property type="term" value="F:transmembrane transporter activity"/>
    <property type="evidence" value="ECO:0007669"/>
    <property type="project" value="InterPro"/>
</dbReference>
<dbReference type="EMBL" id="FXZA01000054">
    <property type="protein sequence ID" value="SMY01082.1"/>
    <property type="molecule type" value="Genomic_DNA"/>
</dbReference>
<dbReference type="SUPFAM" id="SSF103473">
    <property type="entry name" value="MFS general substrate transporter"/>
    <property type="match status" value="1"/>
</dbReference>
<comment type="subcellular location">
    <subcellularLocation>
        <location evidence="1">Cell membrane</location>
        <topology evidence="1">Multi-pass membrane protein</topology>
    </subcellularLocation>
</comment>
<keyword evidence="3 6" id="KW-0812">Transmembrane</keyword>
<feature type="transmembrane region" description="Helical" evidence="6">
    <location>
        <begin position="148"/>
        <end position="167"/>
    </location>
</feature>